<sequence>MKPPYGIVLLTILICLSGLWQPFDPDAIDVFHKFTPSNSEHLLGTDHLGRDLFSRIMVGGWRTGIVLLCVALVGFINGSLLGSLAAILGGWAEEAILRATQIFITIPTLIIALSAAAVFGLSPVTGGLALGLAAIGQQTLMAHGLTKRVLAQPFITAAYSLGISPIAILFRHVLPNTFPTLFTYLGNQMGSAAVAYASLAFIGLGADPSKPDWGGMLFEYRMFIFDHPSLMIWPGVALSLVVLTLHNTFDPE</sequence>
<dbReference type="CDD" id="cd06261">
    <property type="entry name" value="TM_PBP2"/>
    <property type="match status" value="1"/>
</dbReference>
<evidence type="ECO:0000256" key="9">
    <source>
        <dbReference type="RuleBase" id="RU363032"/>
    </source>
</evidence>
<proteinExistence type="inferred from homology"/>
<keyword evidence="2 9" id="KW-0813">Transport</keyword>
<feature type="transmembrane region" description="Helical" evidence="9">
    <location>
        <begin position="104"/>
        <end position="137"/>
    </location>
</feature>
<dbReference type="Proteomes" id="UP000234881">
    <property type="component" value="Unassembled WGS sequence"/>
</dbReference>
<feature type="transmembrane region" description="Helical" evidence="9">
    <location>
        <begin position="230"/>
        <end position="249"/>
    </location>
</feature>
<feature type="transmembrane region" description="Helical" evidence="9">
    <location>
        <begin position="149"/>
        <end position="170"/>
    </location>
</feature>
<dbReference type="AlphaFoldDB" id="A0A2N5XRT5"/>
<dbReference type="GO" id="GO:0055085">
    <property type="term" value="P:transmembrane transport"/>
    <property type="evidence" value="ECO:0007669"/>
    <property type="project" value="InterPro"/>
</dbReference>
<dbReference type="PROSITE" id="PS50928">
    <property type="entry name" value="ABC_TM1"/>
    <property type="match status" value="1"/>
</dbReference>
<evidence type="ECO:0000256" key="3">
    <source>
        <dbReference type="ARBA" id="ARBA00022475"/>
    </source>
</evidence>
<keyword evidence="7 9" id="KW-1133">Transmembrane helix</keyword>
<evidence type="ECO:0000313" key="12">
    <source>
        <dbReference type="Proteomes" id="UP000234881"/>
    </source>
</evidence>
<evidence type="ECO:0000259" key="10">
    <source>
        <dbReference type="PROSITE" id="PS50928"/>
    </source>
</evidence>
<evidence type="ECO:0000256" key="6">
    <source>
        <dbReference type="ARBA" id="ARBA00022927"/>
    </source>
</evidence>
<dbReference type="InterPro" id="IPR000515">
    <property type="entry name" value="MetI-like"/>
</dbReference>
<dbReference type="GO" id="GO:0015031">
    <property type="term" value="P:protein transport"/>
    <property type="evidence" value="ECO:0007669"/>
    <property type="project" value="UniProtKB-KW"/>
</dbReference>
<evidence type="ECO:0000256" key="2">
    <source>
        <dbReference type="ARBA" id="ARBA00022448"/>
    </source>
</evidence>
<evidence type="ECO:0000256" key="8">
    <source>
        <dbReference type="ARBA" id="ARBA00023136"/>
    </source>
</evidence>
<dbReference type="EMBL" id="PKUQ01000019">
    <property type="protein sequence ID" value="PLW77170.1"/>
    <property type="molecule type" value="Genomic_DNA"/>
</dbReference>
<dbReference type="InterPro" id="IPR050366">
    <property type="entry name" value="BP-dependent_transpt_permease"/>
</dbReference>
<evidence type="ECO:0000256" key="5">
    <source>
        <dbReference type="ARBA" id="ARBA00022856"/>
    </source>
</evidence>
<keyword evidence="5" id="KW-0571">Peptide transport</keyword>
<comment type="subcellular location">
    <subcellularLocation>
        <location evidence="1 9">Cell membrane</location>
        <topology evidence="1 9">Multi-pass membrane protein</topology>
    </subcellularLocation>
</comment>
<protein>
    <submittedName>
        <fullName evidence="11">ABC transporter permease</fullName>
    </submittedName>
</protein>
<feature type="transmembrane region" description="Helical" evidence="9">
    <location>
        <begin position="65"/>
        <end position="92"/>
    </location>
</feature>
<accession>A0A2N5XRT5</accession>
<keyword evidence="4 9" id="KW-0812">Transmembrane</keyword>
<comment type="similarity">
    <text evidence="9">Belongs to the binding-protein-dependent transport system permease family.</text>
</comment>
<dbReference type="RefSeq" id="WP_101533860.1">
    <property type="nucleotide sequence ID" value="NZ_PKUQ01000019.1"/>
</dbReference>
<organism evidence="11 12">
    <name type="scientific">Cohaesibacter celericrescens</name>
    <dbReference type="NCBI Taxonomy" id="2067669"/>
    <lineage>
        <taxon>Bacteria</taxon>
        <taxon>Pseudomonadati</taxon>
        <taxon>Pseudomonadota</taxon>
        <taxon>Alphaproteobacteria</taxon>
        <taxon>Hyphomicrobiales</taxon>
        <taxon>Cohaesibacteraceae</taxon>
    </lineage>
</organism>
<keyword evidence="3" id="KW-1003">Cell membrane</keyword>
<dbReference type="InterPro" id="IPR035906">
    <property type="entry name" value="MetI-like_sf"/>
</dbReference>
<evidence type="ECO:0000313" key="11">
    <source>
        <dbReference type="EMBL" id="PLW77170.1"/>
    </source>
</evidence>
<dbReference type="PANTHER" id="PTHR43386">
    <property type="entry name" value="OLIGOPEPTIDE TRANSPORT SYSTEM PERMEASE PROTEIN APPC"/>
    <property type="match status" value="1"/>
</dbReference>
<evidence type="ECO:0000256" key="4">
    <source>
        <dbReference type="ARBA" id="ARBA00022692"/>
    </source>
</evidence>
<feature type="domain" description="ABC transmembrane type-1" evidence="10">
    <location>
        <begin position="64"/>
        <end position="249"/>
    </location>
</feature>
<dbReference type="Pfam" id="PF00528">
    <property type="entry name" value="BPD_transp_1"/>
    <property type="match status" value="1"/>
</dbReference>
<evidence type="ECO:0000256" key="1">
    <source>
        <dbReference type="ARBA" id="ARBA00004651"/>
    </source>
</evidence>
<evidence type="ECO:0000256" key="7">
    <source>
        <dbReference type="ARBA" id="ARBA00022989"/>
    </source>
</evidence>
<keyword evidence="6" id="KW-0653">Protein transport</keyword>
<gene>
    <name evidence="11" type="ORF">C0081_10875</name>
</gene>
<reference evidence="11 12" key="1">
    <citation type="submission" date="2018-01" db="EMBL/GenBank/DDBJ databases">
        <title>The draft genome sequence of Cohaesibacter sp. H1304.</title>
        <authorList>
            <person name="Wang N.-N."/>
            <person name="Du Z.-J."/>
        </authorList>
    </citation>
    <scope>NUCLEOTIDE SEQUENCE [LARGE SCALE GENOMIC DNA]</scope>
    <source>
        <strain evidence="11 12">H1304</strain>
    </source>
</reference>
<dbReference type="SUPFAM" id="SSF161098">
    <property type="entry name" value="MetI-like"/>
    <property type="match status" value="1"/>
</dbReference>
<feature type="transmembrane region" description="Helical" evidence="9">
    <location>
        <begin position="190"/>
        <end position="209"/>
    </location>
</feature>
<keyword evidence="8 9" id="KW-0472">Membrane</keyword>
<name>A0A2N5XRT5_9HYPH</name>
<dbReference type="Gene3D" id="1.10.3720.10">
    <property type="entry name" value="MetI-like"/>
    <property type="match status" value="1"/>
</dbReference>
<dbReference type="PANTHER" id="PTHR43386:SF1">
    <property type="entry name" value="D,D-DIPEPTIDE TRANSPORT SYSTEM PERMEASE PROTEIN DDPC-RELATED"/>
    <property type="match status" value="1"/>
</dbReference>
<dbReference type="GO" id="GO:0005886">
    <property type="term" value="C:plasma membrane"/>
    <property type="evidence" value="ECO:0007669"/>
    <property type="project" value="UniProtKB-SubCell"/>
</dbReference>
<dbReference type="GO" id="GO:0015833">
    <property type="term" value="P:peptide transport"/>
    <property type="evidence" value="ECO:0007669"/>
    <property type="project" value="UniProtKB-KW"/>
</dbReference>
<comment type="caution">
    <text evidence="11">The sequence shown here is derived from an EMBL/GenBank/DDBJ whole genome shotgun (WGS) entry which is preliminary data.</text>
</comment>
<keyword evidence="12" id="KW-1185">Reference proteome</keyword>
<dbReference type="OrthoDB" id="9766870at2"/>
<feature type="transmembrane region" description="Helical" evidence="9">
    <location>
        <begin position="6"/>
        <end position="23"/>
    </location>
</feature>